<dbReference type="OrthoDB" id="276721at2759"/>
<dbReference type="PANTHER" id="PTHR11092:SF0">
    <property type="entry name" value="EPIMERASE FAMILY PROTEIN SDR39U1"/>
    <property type="match status" value="1"/>
</dbReference>
<dbReference type="Pfam" id="PF01370">
    <property type="entry name" value="Epimerase"/>
    <property type="match status" value="1"/>
</dbReference>
<dbReference type="InterPro" id="IPR036291">
    <property type="entry name" value="NAD(P)-bd_dom_sf"/>
</dbReference>
<evidence type="ECO:0000259" key="1">
    <source>
        <dbReference type="Pfam" id="PF01370"/>
    </source>
</evidence>
<accession>A0A433U8U8</accession>
<dbReference type="Gene3D" id="3.40.50.720">
    <property type="entry name" value="NAD(P)-binding Rossmann-like Domain"/>
    <property type="match status" value="1"/>
</dbReference>
<dbReference type="InterPro" id="IPR001509">
    <property type="entry name" value="Epimerase_deHydtase"/>
</dbReference>
<feature type="domain" description="DUF1731" evidence="2">
    <location>
        <begin position="246"/>
        <end position="292"/>
    </location>
</feature>
<dbReference type="Proteomes" id="UP000271974">
    <property type="component" value="Unassembled WGS sequence"/>
</dbReference>
<dbReference type="InterPro" id="IPR013549">
    <property type="entry name" value="DUF1731"/>
</dbReference>
<evidence type="ECO:0000313" key="4">
    <source>
        <dbReference type="Proteomes" id="UP000271974"/>
    </source>
</evidence>
<keyword evidence="4" id="KW-1185">Reference proteome</keyword>
<reference evidence="3 4" key="1">
    <citation type="submission" date="2019-01" db="EMBL/GenBank/DDBJ databases">
        <title>A draft genome assembly of the solar-powered sea slug Elysia chlorotica.</title>
        <authorList>
            <person name="Cai H."/>
            <person name="Li Q."/>
            <person name="Fang X."/>
            <person name="Li J."/>
            <person name="Curtis N.E."/>
            <person name="Altenburger A."/>
            <person name="Shibata T."/>
            <person name="Feng M."/>
            <person name="Maeda T."/>
            <person name="Schwartz J.A."/>
            <person name="Shigenobu S."/>
            <person name="Lundholm N."/>
            <person name="Nishiyama T."/>
            <person name="Yang H."/>
            <person name="Hasebe M."/>
            <person name="Li S."/>
            <person name="Pierce S.K."/>
            <person name="Wang J."/>
        </authorList>
    </citation>
    <scope>NUCLEOTIDE SEQUENCE [LARGE SCALE GENOMIC DNA]</scope>
    <source>
        <strain evidence="3">EC2010</strain>
        <tissue evidence="3">Whole organism of an adult</tissue>
    </source>
</reference>
<dbReference type="EMBL" id="RQTK01000037">
    <property type="protein sequence ID" value="RUS90242.1"/>
    <property type="molecule type" value="Genomic_DNA"/>
</dbReference>
<comment type="caution">
    <text evidence="3">The sequence shown here is derived from an EMBL/GenBank/DDBJ whole genome shotgun (WGS) entry which is preliminary data.</text>
</comment>
<dbReference type="InterPro" id="IPR010099">
    <property type="entry name" value="SDR39U1"/>
</dbReference>
<dbReference type="AlphaFoldDB" id="A0A433U8U8"/>
<dbReference type="PANTHER" id="PTHR11092">
    <property type="entry name" value="SUGAR NUCLEOTIDE EPIMERASE RELATED"/>
    <property type="match status" value="1"/>
</dbReference>
<gene>
    <name evidence="3" type="ORF">EGW08_002023</name>
</gene>
<evidence type="ECO:0000259" key="2">
    <source>
        <dbReference type="Pfam" id="PF08338"/>
    </source>
</evidence>
<feature type="domain" description="NAD-dependent epimerase/dehydratase" evidence="1">
    <location>
        <begin position="3"/>
        <end position="210"/>
    </location>
</feature>
<dbReference type="NCBIfam" id="TIGR01777">
    <property type="entry name" value="yfcH"/>
    <property type="match status" value="1"/>
</dbReference>
<dbReference type="Pfam" id="PF08338">
    <property type="entry name" value="DUF1731"/>
    <property type="match status" value="1"/>
</dbReference>
<dbReference type="STRING" id="188477.A0A433U8U8"/>
<protein>
    <recommendedName>
        <fullName evidence="5">DUF1731 domain-containing protein</fullName>
    </recommendedName>
</protein>
<name>A0A433U8U8_ELYCH</name>
<proteinExistence type="predicted"/>
<evidence type="ECO:0008006" key="5">
    <source>
        <dbReference type="Google" id="ProtNLM"/>
    </source>
</evidence>
<organism evidence="3 4">
    <name type="scientific">Elysia chlorotica</name>
    <name type="common">Eastern emerald elysia</name>
    <name type="synonym">Sea slug</name>
    <dbReference type="NCBI Taxonomy" id="188477"/>
    <lineage>
        <taxon>Eukaryota</taxon>
        <taxon>Metazoa</taxon>
        <taxon>Spiralia</taxon>
        <taxon>Lophotrochozoa</taxon>
        <taxon>Mollusca</taxon>
        <taxon>Gastropoda</taxon>
        <taxon>Heterobranchia</taxon>
        <taxon>Euthyneura</taxon>
        <taxon>Panpulmonata</taxon>
        <taxon>Sacoglossa</taxon>
        <taxon>Placobranchoidea</taxon>
        <taxon>Plakobranchidae</taxon>
        <taxon>Elysia</taxon>
    </lineage>
</organism>
<dbReference type="SUPFAM" id="SSF51735">
    <property type="entry name" value="NAD(P)-binding Rossmann-fold domains"/>
    <property type="match status" value="1"/>
</dbReference>
<sequence>MSIIVGGGTGFIGRYLSKLGTSKGYKVISVSRKAGPNCITWADVCKNGLPQDCVAVVSMSGELILQPFKRWTAEQKAKVIESRVDKTKLLNSAVCQASKPPKVFVGFSGVGYYKPDASKEYTESDVVAPFDFLSEVSKDWEAAAKLPSTVPTRSVVIRTGVVVGKGGGVVENIRLPFSLGLGGPIGSGKQWFPWVHVEDVAGIVMHAIETDTVTGVLNGTAPNPVRSSEFTKAFASALCRPHLFPLPEFVVKTVFGSDEATVLLEGQKVLPKRTQELGYVFKYPDVNSACKEVVS</sequence>
<evidence type="ECO:0000313" key="3">
    <source>
        <dbReference type="EMBL" id="RUS90242.1"/>
    </source>
</evidence>